<dbReference type="InterPro" id="IPR016947">
    <property type="entry name" value="UCP030140"/>
</dbReference>
<evidence type="ECO:0000313" key="1">
    <source>
        <dbReference type="EMBL" id="KTR27917.1"/>
    </source>
</evidence>
<dbReference type="CDD" id="cd11527">
    <property type="entry name" value="NTP-PPase_dUTPase"/>
    <property type="match status" value="1"/>
</dbReference>
<accession>A0AAW3MGJ4</accession>
<dbReference type="Gene3D" id="1.10.4010.10">
    <property type="entry name" value="Type II deoxyuridine triphosphatase"/>
    <property type="match status" value="1"/>
</dbReference>
<evidence type="ECO:0008006" key="3">
    <source>
        <dbReference type="Google" id="ProtNLM"/>
    </source>
</evidence>
<dbReference type="InterPro" id="IPR014871">
    <property type="entry name" value="dUTPase/dCTP_pyrophosphatase"/>
</dbReference>
<dbReference type="SUPFAM" id="SSF101386">
    <property type="entry name" value="all-alpha NTP pyrophosphatases"/>
    <property type="match status" value="1"/>
</dbReference>
<dbReference type="AlphaFoldDB" id="A0AAW3MGJ4"/>
<dbReference type="PIRSF" id="PIRSF030140">
    <property type="entry name" value="UCP030140"/>
    <property type="match status" value="1"/>
</dbReference>
<dbReference type="EMBL" id="LDQV01000012">
    <property type="protein sequence ID" value="KTR27917.1"/>
    <property type="molecule type" value="Genomic_DNA"/>
</dbReference>
<proteinExistence type="predicted"/>
<name>A0AAW3MGJ4_9BACL</name>
<sequence length="178" mass="20923">MTHEPQPLIISQSTLEAICEKQVLLDNSICESRGITPDEFAYDLHSKRYVALLVEAGEMINETKTFKYWSNKRMDPTKLLEEAIDWLHFYCSLLMTDYPKKTPRAIEYDRAQFDRQTFVLQNETFDYLYINLLQANDTSKMLAAWSLILEQLGYTEEDILSMYEQKNSTNYVRIAEGY</sequence>
<dbReference type="RefSeq" id="WP_058713210.1">
    <property type="nucleotide sequence ID" value="NZ_LDQV01000012.1"/>
</dbReference>
<dbReference type="Pfam" id="PF08761">
    <property type="entry name" value="dUTPase_2"/>
    <property type="match status" value="1"/>
</dbReference>
<reference evidence="1 2" key="1">
    <citation type="journal article" date="2016" name="Front. Microbiol.">
        <title>Genomic Resource of Rice Seed Associated Bacteria.</title>
        <authorList>
            <person name="Midha S."/>
            <person name="Bansal K."/>
            <person name="Sharma S."/>
            <person name="Kumar N."/>
            <person name="Patil P.P."/>
            <person name="Chaudhry V."/>
            <person name="Patil P.B."/>
        </authorList>
    </citation>
    <scope>NUCLEOTIDE SEQUENCE [LARGE SCALE GENOMIC DNA]</scope>
    <source>
        <strain evidence="1 2">RSA11</strain>
    </source>
</reference>
<organism evidence="1 2">
    <name type="scientific">Exiguobacterium indicum</name>
    <dbReference type="NCBI Taxonomy" id="296995"/>
    <lineage>
        <taxon>Bacteria</taxon>
        <taxon>Bacillati</taxon>
        <taxon>Bacillota</taxon>
        <taxon>Bacilli</taxon>
        <taxon>Bacillales</taxon>
        <taxon>Bacillales Family XII. Incertae Sedis</taxon>
        <taxon>Exiguobacterium</taxon>
    </lineage>
</organism>
<protein>
    <recommendedName>
        <fullName evidence="3">dUTPase</fullName>
    </recommendedName>
</protein>
<gene>
    <name evidence="1" type="ORF">RSA11_04455</name>
</gene>
<evidence type="ECO:0000313" key="2">
    <source>
        <dbReference type="Proteomes" id="UP000072605"/>
    </source>
</evidence>
<comment type="caution">
    <text evidence="1">The sequence shown here is derived from an EMBL/GenBank/DDBJ whole genome shotgun (WGS) entry which is preliminary data.</text>
</comment>
<dbReference type="Proteomes" id="UP000072605">
    <property type="component" value="Unassembled WGS sequence"/>
</dbReference>